<dbReference type="EMBL" id="LAZR01004342">
    <property type="protein sequence ID" value="KKN09497.1"/>
    <property type="molecule type" value="Genomic_DNA"/>
</dbReference>
<accession>A0A0F9NC20</accession>
<organism evidence="1">
    <name type="scientific">marine sediment metagenome</name>
    <dbReference type="NCBI Taxonomy" id="412755"/>
    <lineage>
        <taxon>unclassified sequences</taxon>
        <taxon>metagenomes</taxon>
        <taxon>ecological metagenomes</taxon>
    </lineage>
</organism>
<proteinExistence type="predicted"/>
<sequence>MASDPIKEYDKDIDKMEKEGRAILAELTPKMAPHPIGTKKVSSENAQWDYSNRGPDYWPALFDETLKRASTEGKNIGWAVIELLKHEADSRK</sequence>
<evidence type="ECO:0000313" key="1">
    <source>
        <dbReference type="EMBL" id="KKN09497.1"/>
    </source>
</evidence>
<gene>
    <name evidence="1" type="ORF">LCGC14_1046140</name>
</gene>
<dbReference type="AlphaFoldDB" id="A0A0F9NC20"/>
<reference evidence="1" key="1">
    <citation type="journal article" date="2015" name="Nature">
        <title>Complex archaea that bridge the gap between prokaryotes and eukaryotes.</title>
        <authorList>
            <person name="Spang A."/>
            <person name="Saw J.H."/>
            <person name="Jorgensen S.L."/>
            <person name="Zaremba-Niedzwiedzka K."/>
            <person name="Martijn J."/>
            <person name="Lind A.E."/>
            <person name="van Eijk R."/>
            <person name="Schleper C."/>
            <person name="Guy L."/>
            <person name="Ettema T.J."/>
        </authorList>
    </citation>
    <scope>NUCLEOTIDE SEQUENCE</scope>
</reference>
<protein>
    <submittedName>
        <fullName evidence="1">Uncharacterized protein</fullName>
    </submittedName>
</protein>
<name>A0A0F9NC20_9ZZZZ</name>
<comment type="caution">
    <text evidence="1">The sequence shown here is derived from an EMBL/GenBank/DDBJ whole genome shotgun (WGS) entry which is preliminary data.</text>
</comment>